<dbReference type="EMBL" id="NEVH01019969">
    <property type="protein sequence ID" value="PNF22066.1"/>
    <property type="molecule type" value="Genomic_DNA"/>
</dbReference>
<gene>
    <name evidence="1" type="ORF">B7P43_G09743</name>
</gene>
<comment type="caution">
    <text evidence="1">The sequence shown here is derived from an EMBL/GenBank/DDBJ whole genome shotgun (WGS) entry which is preliminary data.</text>
</comment>
<proteinExistence type="predicted"/>
<evidence type="ECO:0000313" key="2">
    <source>
        <dbReference type="Proteomes" id="UP000235965"/>
    </source>
</evidence>
<dbReference type="Proteomes" id="UP000235965">
    <property type="component" value="Unassembled WGS sequence"/>
</dbReference>
<dbReference type="OrthoDB" id="6744003at2759"/>
<evidence type="ECO:0008006" key="3">
    <source>
        <dbReference type="Google" id="ProtNLM"/>
    </source>
</evidence>
<keyword evidence="2" id="KW-1185">Reference proteome</keyword>
<sequence length="116" mass="13055">MDSMNIMNGDDMYPDELKPLIAAANTIIISTAECEHAFSNMNNIISTIRSLMLLKTESSLMFISSVGPPLSAFDAQYYVKQWLKKGRRHADYQSCAAPGDRRSVTSESNENIWKIF</sequence>
<accession>A0A2J7Q0H4</accession>
<name>A0A2J7Q0H4_9NEOP</name>
<dbReference type="AlphaFoldDB" id="A0A2J7Q0H4"/>
<reference evidence="1 2" key="1">
    <citation type="submission" date="2017-12" db="EMBL/GenBank/DDBJ databases">
        <title>Hemimetabolous genomes reveal molecular basis of termite eusociality.</title>
        <authorList>
            <person name="Harrison M.C."/>
            <person name="Jongepier E."/>
            <person name="Robertson H.M."/>
            <person name="Arning N."/>
            <person name="Bitard-Feildel T."/>
            <person name="Chao H."/>
            <person name="Childers C.P."/>
            <person name="Dinh H."/>
            <person name="Doddapaneni H."/>
            <person name="Dugan S."/>
            <person name="Gowin J."/>
            <person name="Greiner C."/>
            <person name="Han Y."/>
            <person name="Hu H."/>
            <person name="Hughes D.S.T."/>
            <person name="Huylmans A.-K."/>
            <person name="Kemena C."/>
            <person name="Kremer L.P.M."/>
            <person name="Lee S.L."/>
            <person name="Lopez-Ezquerra A."/>
            <person name="Mallet L."/>
            <person name="Monroy-Kuhn J.M."/>
            <person name="Moser A."/>
            <person name="Murali S.C."/>
            <person name="Muzny D.M."/>
            <person name="Otani S."/>
            <person name="Piulachs M.-D."/>
            <person name="Poelchau M."/>
            <person name="Qu J."/>
            <person name="Schaub F."/>
            <person name="Wada-Katsumata A."/>
            <person name="Worley K.C."/>
            <person name="Xie Q."/>
            <person name="Ylla G."/>
            <person name="Poulsen M."/>
            <person name="Gibbs R.A."/>
            <person name="Schal C."/>
            <person name="Richards S."/>
            <person name="Belles X."/>
            <person name="Korb J."/>
            <person name="Bornberg-Bauer E."/>
        </authorList>
    </citation>
    <scope>NUCLEOTIDE SEQUENCE [LARGE SCALE GENOMIC DNA]</scope>
    <source>
        <tissue evidence="1">Whole body</tissue>
    </source>
</reference>
<protein>
    <recommendedName>
        <fullName evidence="3">HAT C-terminal dimerisation domain-containing protein</fullName>
    </recommendedName>
</protein>
<organism evidence="1 2">
    <name type="scientific">Cryptotermes secundus</name>
    <dbReference type="NCBI Taxonomy" id="105785"/>
    <lineage>
        <taxon>Eukaryota</taxon>
        <taxon>Metazoa</taxon>
        <taxon>Ecdysozoa</taxon>
        <taxon>Arthropoda</taxon>
        <taxon>Hexapoda</taxon>
        <taxon>Insecta</taxon>
        <taxon>Pterygota</taxon>
        <taxon>Neoptera</taxon>
        <taxon>Polyneoptera</taxon>
        <taxon>Dictyoptera</taxon>
        <taxon>Blattodea</taxon>
        <taxon>Blattoidea</taxon>
        <taxon>Termitoidae</taxon>
        <taxon>Kalotermitidae</taxon>
        <taxon>Cryptotermitinae</taxon>
        <taxon>Cryptotermes</taxon>
    </lineage>
</organism>
<evidence type="ECO:0000313" key="1">
    <source>
        <dbReference type="EMBL" id="PNF22066.1"/>
    </source>
</evidence>
<dbReference type="InParanoid" id="A0A2J7Q0H4"/>
<dbReference type="PANTHER" id="PTHR46880">
    <property type="entry name" value="RAS-ASSOCIATING DOMAIN-CONTAINING PROTEIN"/>
    <property type="match status" value="1"/>
</dbReference>
<dbReference type="PANTHER" id="PTHR46880:SF8">
    <property type="entry name" value="E3 SUMO-PROTEIN LIGASE KIAA1586"/>
    <property type="match status" value="1"/>
</dbReference>